<feature type="domain" description="Mur ligase C-terminal" evidence="16">
    <location>
        <begin position="316"/>
        <end position="445"/>
    </location>
</feature>
<keyword evidence="11 14" id="KW-0131">Cell cycle</keyword>
<keyword evidence="7 14" id="KW-0547">Nucleotide-binding</keyword>
<dbReference type="Gene3D" id="3.90.190.20">
    <property type="entry name" value="Mur ligase, C-terminal domain"/>
    <property type="match status" value="1"/>
</dbReference>
<dbReference type="SUPFAM" id="SSF51984">
    <property type="entry name" value="MurCD N-terminal domain"/>
    <property type="match status" value="1"/>
</dbReference>
<keyword evidence="8 14" id="KW-0067">ATP-binding</keyword>
<keyword evidence="12 14" id="KW-0961">Cell wall biogenesis/degradation</keyword>
<dbReference type="GO" id="GO:0051301">
    <property type="term" value="P:cell division"/>
    <property type="evidence" value="ECO:0007669"/>
    <property type="project" value="UniProtKB-KW"/>
</dbReference>
<keyword evidence="6 14" id="KW-0132">Cell division</keyword>
<evidence type="ECO:0000256" key="2">
    <source>
        <dbReference type="ARBA" id="ARBA00004752"/>
    </source>
</evidence>
<feature type="domain" description="Mur ligase central" evidence="17">
    <location>
        <begin position="115"/>
        <end position="293"/>
    </location>
</feature>
<dbReference type="GO" id="GO:0071555">
    <property type="term" value="P:cell wall organization"/>
    <property type="evidence" value="ECO:0007669"/>
    <property type="project" value="UniProtKB-KW"/>
</dbReference>
<evidence type="ECO:0000259" key="16">
    <source>
        <dbReference type="Pfam" id="PF02875"/>
    </source>
</evidence>
<dbReference type="Proteomes" id="UP000036756">
    <property type="component" value="Unassembled WGS sequence"/>
</dbReference>
<keyword evidence="10 14" id="KW-0573">Peptidoglycan synthesis</keyword>
<comment type="pathway">
    <text evidence="2 14">Cell wall biogenesis; peptidoglycan biosynthesis.</text>
</comment>
<dbReference type="PATRIC" id="fig|1121307.3.peg.1695"/>
<dbReference type="OrthoDB" id="9804126at2"/>
<evidence type="ECO:0000256" key="4">
    <source>
        <dbReference type="ARBA" id="ARBA00022490"/>
    </source>
</evidence>
<comment type="subcellular location">
    <subcellularLocation>
        <location evidence="1 14">Cytoplasm</location>
    </subcellularLocation>
</comment>
<dbReference type="NCBIfam" id="TIGR01082">
    <property type="entry name" value="murC"/>
    <property type="match status" value="1"/>
</dbReference>
<dbReference type="Pfam" id="PF08245">
    <property type="entry name" value="Mur_ligase_M"/>
    <property type="match status" value="1"/>
</dbReference>
<evidence type="ECO:0000256" key="11">
    <source>
        <dbReference type="ARBA" id="ARBA00023306"/>
    </source>
</evidence>
<protein>
    <recommendedName>
        <fullName evidence="3 14">UDP-N-acetylmuramate--L-alanine ligase</fullName>
        <ecNumber evidence="3 14">6.3.2.8</ecNumber>
    </recommendedName>
    <alternativeName>
        <fullName evidence="14">UDP-N-acetylmuramoyl-L-alanine synthetase</fullName>
    </alternativeName>
</protein>
<dbReference type="SUPFAM" id="SSF53244">
    <property type="entry name" value="MurD-like peptide ligases, peptide-binding domain"/>
    <property type="match status" value="1"/>
</dbReference>
<dbReference type="RefSeq" id="WP_048570173.1">
    <property type="nucleotide sequence ID" value="NZ_LFVU01000024.1"/>
</dbReference>
<dbReference type="InterPro" id="IPR004101">
    <property type="entry name" value="Mur_ligase_C"/>
</dbReference>
<gene>
    <name evidence="14 18" type="primary">murC</name>
    <name evidence="18" type="ORF">CLCY_4c00420</name>
</gene>
<dbReference type="SUPFAM" id="SSF53623">
    <property type="entry name" value="MurD-like peptide ligases, catalytic domain"/>
    <property type="match status" value="1"/>
</dbReference>
<accession>A0A0J8D7Q7</accession>
<evidence type="ECO:0000256" key="8">
    <source>
        <dbReference type="ARBA" id="ARBA00022840"/>
    </source>
</evidence>
<keyword evidence="19" id="KW-1185">Reference proteome</keyword>
<dbReference type="Pfam" id="PF01225">
    <property type="entry name" value="Mur_ligase"/>
    <property type="match status" value="1"/>
</dbReference>
<evidence type="ECO:0000259" key="15">
    <source>
        <dbReference type="Pfam" id="PF01225"/>
    </source>
</evidence>
<dbReference type="AlphaFoldDB" id="A0A0J8D7Q7"/>
<sequence>MFNLYKDVNKHVHFIGIGGISMSGLAEVLLSNGYKVSGSDRDSSTLTDKLESQGAKVYIGHSADNVIGSDLVVYTAAIAESNPELQKARELSIPLMDRAEFLGSIMKGYERGIAVSGTHGKTTVTSMVSMVLLHAKVDPTIMVGGVLDAIDGNVKVGKSDYFVTEACEYKRSFLKFNPNVGIILNIDADHLDYYKDITEIEDTFVDFTKLIPSNGLLIGCGDDERVVSVVNRANCPKILYGIDNGNILASNIEFDELGLPSFDVHKDGVFLDRFTLSVPGKHNVLNSLSAIALGIFLGIDINVIKEGLTLFHGTHRRFEKKGVKDGVEVIDDYAHHPAEIKATIEAVKNYPHKKVYCIFQPHTYTRTITLFDEFAESFNGLDNLVLTDIYAAREKDTGIVSSKMLSEAVKNNGVNCTYIKDFSDILSYLKGELKEGDLLVTMGAGDVYKIGENFLNL</sequence>
<evidence type="ECO:0000259" key="17">
    <source>
        <dbReference type="Pfam" id="PF08245"/>
    </source>
</evidence>
<evidence type="ECO:0000256" key="5">
    <source>
        <dbReference type="ARBA" id="ARBA00022598"/>
    </source>
</evidence>
<dbReference type="GO" id="GO:0005737">
    <property type="term" value="C:cytoplasm"/>
    <property type="evidence" value="ECO:0007669"/>
    <property type="project" value="UniProtKB-SubCell"/>
</dbReference>
<evidence type="ECO:0000256" key="6">
    <source>
        <dbReference type="ARBA" id="ARBA00022618"/>
    </source>
</evidence>
<dbReference type="PANTHER" id="PTHR43445:SF3">
    <property type="entry name" value="UDP-N-ACETYLMURAMATE--L-ALANINE LIGASE"/>
    <property type="match status" value="1"/>
</dbReference>
<dbReference type="EMBL" id="LFVU01000024">
    <property type="protein sequence ID" value="KMT22070.1"/>
    <property type="molecule type" value="Genomic_DNA"/>
</dbReference>
<evidence type="ECO:0000256" key="9">
    <source>
        <dbReference type="ARBA" id="ARBA00022960"/>
    </source>
</evidence>
<dbReference type="EC" id="6.3.2.8" evidence="3 14"/>
<evidence type="ECO:0000313" key="18">
    <source>
        <dbReference type="EMBL" id="KMT22070.1"/>
    </source>
</evidence>
<evidence type="ECO:0000256" key="14">
    <source>
        <dbReference type="HAMAP-Rule" id="MF_00046"/>
    </source>
</evidence>
<dbReference type="InterPro" id="IPR005758">
    <property type="entry name" value="UDP-N-AcMur_Ala_ligase_MurC"/>
</dbReference>
<keyword evidence="4 14" id="KW-0963">Cytoplasm</keyword>
<evidence type="ECO:0000256" key="10">
    <source>
        <dbReference type="ARBA" id="ARBA00022984"/>
    </source>
</evidence>
<keyword evidence="9 14" id="KW-0133">Cell shape</keyword>
<comment type="catalytic activity">
    <reaction evidence="13 14">
        <text>UDP-N-acetyl-alpha-D-muramate + L-alanine + ATP = UDP-N-acetyl-alpha-D-muramoyl-L-alanine + ADP + phosphate + H(+)</text>
        <dbReference type="Rhea" id="RHEA:23372"/>
        <dbReference type="ChEBI" id="CHEBI:15378"/>
        <dbReference type="ChEBI" id="CHEBI:30616"/>
        <dbReference type="ChEBI" id="CHEBI:43474"/>
        <dbReference type="ChEBI" id="CHEBI:57972"/>
        <dbReference type="ChEBI" id="CHEBI:70757"/>
        <dbReference type="ChEBI" id="CHEBI:83898"/>
        <dbReference type="ChEBI" id="CHEBI:456216"/>
        <dbReference type="EC" id="6.3.2.8"/>
    </reaction>
</comment>
<dbReference type="GO" id="GO:0008360">
    <property type="term" value="P:regulation of cell shape"/>
    <property type="evidence" value="ECO:0007669"/>
    <property type="project" value="UniProtKB-KW"/>
</dbReference>
<dbReference type="STRING" id="1121307.CLCY_4c00420"/>
<evidence type="ECO:0000256" key="7">
    <source>
        <dbReference type="ARBA" id="ARBA00022741"/>
    </source>
</evidence>
<comment type="caution">
    <text evidence="18">The sequence shown here is derived from an EMBL/GenBank/DDBJ whole genome shotgun (WGS) entry which is preliminary data.</text>
</comment>
<evidence type="ECO:0000256" key="3">
    <source>
        <dbReference type="ARBA" id="ARBA00012211"/>
    </source>
</evidence>
<evidence type="ECO:0000256" key="13">
    <source>
        <dbReference type="ARBA" id="ARBA00047833"/>
    </source>
</evidence>
<dbReference type="InterPro" id="IPR050061">
    <property type="entry name" value="MurCDEF_pg_biosynth"/>
</dbReference>
<dbReference type="InterPro" id="IPR000713">
    <property type="entry name" value="Mur_ligase_N"/>
</dbReference>
<dbReference type="GO" id="GO:0005524">
    <property type="term" value="F:ATP binding"/>
    <property type="evidence" value="ECO:0007669"/>
    <property type="project" value="UniProtKB-UniRule"/>
</dbReference>
<dbReference type="HAMAP" id="MF_00046">
    <property type="entry name" value="MurC"/>
    <property type="match status" value="1"/>
</dbReference>
<comment type="similarity">
    <text evidence="14">Belongs to the MurCDEF family.</text>
</comment>
<dbReference type="Pfam" id="PF02875">
    <property type="entry name" value="Mur_ligase_C"/>
    <property type="match status" value="1"/>
</dbReference>
<evidence type="ECO:0000313" key="19">
    <source>
        <dbReference type="Proteomes" id="UP000036756"/>
    </source>
</evidence>
<proteinExistence type="inferred from homology"/>
<evidence type="ECO:0000256" key="1">
    <source>
        <dbReference type="ARBA" id="ARBA00004496"/>
    </source>
</evidence>
<comment type="function">
    <text evidence="14">Cell wall formation.</text>
</comment>
<dbReference type="Gene3D" id="3.40.1190.10">
    <property type="entry name" value="Mur-like, catalytic domain"/>
    <property type="match status" value="1"/>
</dbReference>
<keyword evidence="5 14" id="KW-0436">Ligase</keyword>
<feature type="binding site" evidence="14">
    <location>
        <begin position="117"/>
        <end position="123"/>
    </location>
    <ligand>
        <name>ATP</name>
        <dbReference type="ChEBI" id="CHEBI:30616"/>
    </ligand>
</feature>
<reference evidence="18 19" key="1">
    <citation type="submission" date="2015-06" db="EMBL/GenBank/DDBJ databases">
        <title>Draft genome sequence of the purine-degrading Clostridium cylindrosporum HC-1 (DSM 605).</title>
        <authorList>
            <person name="Poehlein A."/>
            <person name="Schiel-Bengelsdorf B."/>
            <person name="Bengelsdorf F."/>
            <person name="Daniel R."/>
            <person name="Duerre P."/>
        </authorList>
    </citation>
    <scope>NUCLEOTIDE SEQUENCE [LARGE SCALE GENOMIC DNA]</scope>
    <source>
        <strain evidence="18 19">DSM 605</strain>
    </source>
</reference>
<name>A0A0J8D7Q7_CLOCY</name>
<dbReference type="Gene3D" id="3.40.50.720">
    <property type="entry name" value="NAD(P)-binding Rossmann-like Domain"/>
    <property type="match status" value="1"/>
</dbReference>
<dbReference type="InterPro" id="IPR036565">
    <property type="entry name" value="Mur-like_cat_sf"/>
</dbReference>
<dbReference type="InterPro" id="IPR013221">
    <property type="entry name" value="Mur_ligase_cen"/>
</dbReference>
<dbReference type="GO" id="GO:0009252">
    <property type="term" value="P:peptidoglycan biosynthetic process"/>
    <property type="evidence" value="ECO:0007669"/>
    <property type="project" value="UniProtKB-UniRule"/>
</dbReference>
<organism evidence="18 19">
    <name type="scientific">Clostridium cylindrosporum DSM 605</name>
    <dbReference type="NCBI Taxonomy" id="1121307"/>
    <lineage>
        <taxon>Bacteria</taxon>
        <taxon>Bacillati</taxon>
        <taxon>Bacillota</taxon>
        <taxon>Clostridia</taxon>
        <taxon>Eubacteriales</taxon>
        <taxon>Clostridiaceae</taxon>
        <taxon>Clostridium</taxon>
    </lineage>
</organism>
<dbReference type="UniPathway" id="UPA00219"/>
<evidence type="ECO:0000256" key="12">
    <source>
        <dbReference type="ARBA" id="ARBA00023316"/>
    </source>
</evidence>
<dbReference type="GO" id="GO:0008763">
    <property type="term" value="F:UDP-N-acetylmuramate-L-alanine ligase activity"/>
    <property type="evidence" value="ECO:0007669"/>
    <property type="project" value="UniProtKB-UniRule"/>
</dbReference>
<dbReference type="InterPro" id="IPR036615">
    <property type="entry name" value="Mur_ligase_C_dom_sf"/>
</dbReference>
<dbReference type="PANTHER" id="PTHR43445">
    <property type="entry name" value="UDP-N-ACETYLMURAMATE--L-ALANINE LIGASE-RELATED"/>
    <property type="match status" value="1"/>
</dbReference>
<feature type="domain" description="Mur ligase N-terminal catalytic" evidence="15">
    <location>
        <begin position="11"/>
        <end position="109"/>
    </location>
</feature>